<accession>F2T8Q6</accession>
<feature type="domain" description="AB hydrolase-1" evidence="5">
    <location>
        <begin position="72"/>
        <end position="433"/>
    </location>
</feature>
<gene>
    <name evidence="6" type="ORF">BDDG_02560</name>
</gene>
<keyword evidence="2 6" id="KW-0808">Transferase</keyword>
<feature type="region of interest" description="Disordered" evidence="4">
    <location>
        <begin position="1"/>
        <end position="23"/>
    </location>
</feature>
<dbReference type="Pfam" id="PF00561">
    <property type="entry name" value="Abhydrolase_1"/>
    <property type="match status" value="1"/>
</dbReference>
<dbReference type="PIRSF" id="PIRSF000443">
    <property type="entry name" value="Homoser_Ac_trans"/>
    <property type="match status" value="1"/>
</dbReference>
<dbReference type="GO" id="GO:0009086">
    <property type="term" value="P:methionine biosynthetic process"/>
    <property type="evidence" value="ECO:0007669"/>
    <property type="project" value="TreeGrafter"/>
</dbReference>
<sequence>MVSANIRTNNKGPNKTPQYQRVASQPENPFSALITDQSIAVIPSFTLESGVTLHNVPVAYTTRGTLSPSGDNALVVCHALSGSADVSDWWGPLLGGPGQAFDITRFFVVCLNSLGSPYGSASAVTYKNGDRNKGIYGPEFPLTTIRDDVKIHRLVLDDLGVGQIAAVVGGSMGGMLVLEYAYFGKDYVRSIVPIATSSRHSAWGISWGEAQRQSIYSDPKYEDGYYSFEDPPASAEIHLNLVSAEMSLTPREDKISTAWHASPHPPNEHLAVHNDGHKSTRPLPPTLPSTDNTDLESHAMFTDPQFNGTTLFSAPDSPSSTTSLKTGNRPTTYFSAQSYLRYQGQKFVKRFDSNCYIAITRKLDTHDVSRHRVDPNSKTPVKDALSQIQQPALVIGIESDGLFTFAEQQEIADGIPDSRLKNINSPEGHDAFLLQFEQVNRHILEFFREVLPDIMSAPGEDANGVVAQVGKLTKSSTFGEAEVEDITAW</sequence>
<feature type="active site" evidence="3">
    <location>
        <position position="429"/>
    </location>
</feature>
<evidence type="ECO:0000256" key="2">
    <source>
        <dbReference type="ARBA" id="ARBA00022679"/>
    </source>
</evidence>
<reference evidence="6" key="1">
    <citation type="submission" date="2010-03" db="EMBL/GenBank/DDBJ databases">
        <title>Annotation of Blastomyces dermatitidis strain ATCC 18188.</title>
        <authorList>
            <consortium name="The Broad Institute Genome Sequencing Platform"/>
            <consortium name="Broad Institute Genome Sequencing Center for Infectious Disease."/>
            <person name="Cuomo C."/>
            <person name="Klein B."/>
            <person name="Sullivan T."/>
            <person name="Heitman J."/>
            <person name="Young S."/>
            <person name="Zeng Q."/>
            <person name="Gargeya S."/>
            <person name="Alvarado L."/>
            <person name="Berlin A.M."/>
            <person name="Chapman S.B."/>
            <person name="Chen Z."/>
            <person name="Freedman E."/>
            <person name="Gellesch M."/>
            <person name="Goldberg J."/>
            <person name="Griggs A."/>
            <person name="Gujja S."/>
            <person name="Heilman E."/>
            <person name="Heiman D."/>
            <person name="Howarth C."/>
            <person name="Mehta T."/>
            <person name="Neiman D."/>
            <person name="Pearson M."/>
            <person name="Roberts A."/>
            <person name="Saif S."/>
            <person name="Shea T."/>
            <person name="Shenoy N."/>
            <person name="Sisk P."/>
            <person name="Stolte C."/>
            <person name="Sykes S."/>
            <person name="White J."/>
            <person name="Yandava C."/>
            <person name="Haas B."/>
            <person name="Nusbaum C."/>
            <person name="Birren B."/>
        </authorList>
    </citation>
    <scope>NUCLEOTIDE SEQUENCE [LARGE SCALE GENOMIC DNA]</scope>
    <source>
        <strain evidence="6">ATCC 18188</strain>
    </source>
</reference>
<evidence type="ECO:0000256" key="1">
    <source>
        <dbReference type="ARBA" id="ARBA00006886"/>
    </source>
</evidence>
<proteinExistence type="inferred from homology"/>
<dbReference type="InterPro" id="IPR000073">
    <property type="entry name" value="AB_hydrolase_1"/>
</dbReference>
<evidence type="ECO:0000256" key="4">
    <source>
        <dbReference type="SAM" id="MobiDB-lite"/>
    </source>
</evidence>
<dbReference type="AlphaFoldDB" id="F2T8Q6"/>
<dbReference type="PANTHER" id="PTHR32268">
    <property type="entry name" value="HOMOSERINE O-ACETYLTRANSFERASE"/>
    <property type="match status" value="1"/>
</dbReference>
<dbReference type="GO" id="GO:0004414">
    <property type="term" value="F:homoserine O-acetyltransferase activity"/>
    <property type="evidence" value="ECO:0007669"/>
    <property type="project" value="TreeGrafter"/>
</dbReference>
<organism evidence="6">
    <name type="scientific">Ajellomyces dermatitidis (strain ATCC 18188 / CBS 674.68)</name>
    <name type="common">Blastomyces dermatitidis</name>
    <dbReference type="NCBI Taxonomy" id="653446"/>
    <lineage>
        <taxon>Eukaryota</taxon>
        <taxon>Fungi</taxon>
        <taxon>Dikarya</taxon>
        <taxon>Ascomycota</taxon>
        <taxon>Pezizomycotina</taxon>
        <taxon>Eurotiomycetes</taxon>
        <taxon>Eurotiomycetidae</taxon>
        <taxon>Onygenales</taxon>
        <taxon>Ajellomycetaceae</taxon>
        <taxon>Blastomyces</taxon>
    </lineage>
</organism>
<feature type="active site" evidence="3">
    <location>
        <position position="400"/>
    </location>
</feature>
<dbReference type="HOGENOM" id="CLU_028760_5_0_1"/>
<dbReference type="GO" id="GO:0009092">
    <property type="term" value="P:homoserine metabolic process"/>
    <property type="evidence" value="ECO:0007669"/>
    <property type="project" value="TreeGrafter"/>
</dbReference>
<dbReference type="HAMAP" id="MF_00296">
    <property type="entry name" value="MetX_acyltransf"/>
    <property type="match status" value="1"/>
</dbReference>
<evidence type="ECO:0000313" key="6">
    <source>
        <dbReference type="EMBL" id="EGE79619.2"/>
    </source>
</evidence>
<name>F2T8Q6_AJEDA</name>
<dbReference type="NCBIfam" id="TIGR01392">
    <property type="entry name" value="homoserO_Ac_trn"/>
    <property type="match status" value="1"/>
</dbReference>
<evidence type="ECO:0000259" key="5">
    <source>
        <dbReference type="Pfam" id="PF00561"/>
    </source>
</evidence>
<dbReference type="PANTHER" id="PTHR32268:SF11">
    <property type="entry name" value="HOMOSERINE O-ACETYLTRANSFERASE"/>
    <property type="match status" value="1"/>
</dbReference>
<protein>
    <submittedName>
        <fullName evidence="6">Homoserine O-acetyltransferase</fullName>
    </submittedName>
</protein>
<dbReference type="SUPFAM" id="SSF53474">
    <property type="entry name" value="alpha/beta-Hydrolases"/>
    <property type="match status" value="1"/>
</dbReference>
<feature type="active site" description="Nucleophile" evidence="3">
    <location>
        <position position="171"/>
    </location>
</feature>
<dbReference type="Gene3D" id="3.40.50.1820">
    <property type="entry name" value="alpha/beta hydrolase"/>
    <property type="match status" value="1"/>
</dbReference>
<dbReference type="Proteomes" id="UP000007802">
    <property type="component" value="Unassembled WGS sequence"/>
</dbReference>
<comment type="similarity">
    <text evidence="1">Belongs to the AB hydrolase superfamily. MetX family.</text>
</comment>
<dbReference type="EMBL" id="GG749416">
    <property type="protein sequence ID" value="EGE79619.2"/>
    <property type="molecule type" value="Genomic_DNA"/>
</dbReference>
<dbReference type="InterPro" id="IPR029058">
    <property type="entry name" value="AB_hydrolase_fold"/>
</dbReference>
<evidence type="ECO:0000256" key="3">
    <source>
        <dbReference type="PIRSR" id="PIRSR000443-1"/>
    </source>
</evidence>
<dbReference type="OrthoDB" id="191364at2759"/>
<dbReference type="InterPro" id="IPR008220">
    <property type="entry name" value="HAT_MetX-like"/>
</dbReference>